<sequence length="168" mass="17842">MIKGLKEKKPIIHESCFIAETADIIGDVKIGENSSIWYKAVVRGDDNYIIIGKNTNIQDNTVVHISNKYPTIIGDNVTVGHSAIVHACTVGNNTLIGMGAIILDGAEVGDETIIGAGALVPPNKKIPSGVLAVGSPAKVIRELTDEEKASLKESADHYVVYGNNHKEG</sequence>
<dbReference type="CDD" id="cd04645">
    <property type="entry name" value="LbH_gamma_CA_like"/>
    <property type="match status" value="1"/>
</dbReference>
<keyword evidence="1" id="KW-0808">Transferase</keyword>
<dbReference type="Pfam" id="PF14602">
    <property type="entry name" value="Hexapep_2"/>
    <property type="match status" value="1"/>
</dbReference>
<dbReference type="GO" id="GO:0016740">
    <property type="term" value="F:transferase activity"/>
    <property type="evidence" value="ECO:0007669"/>
    <property type="project" value="UniProtKB-KW"/>
</dbReference>
<gene>
    <name evidence="1" type="ORF">SAMN03080606_04013</name>
</gene>
<proteinExistence type="predicted"/>
<organism evidence="1 2">
    <name type="scientific">Alkaliphilus peptidifermentans DSM 18978</name>
    <dbReference type="NCBI Taxonomy" id="1120976"/>
    <lineage>
        <taxon>Bacteria</taxon>
        <taxon>Bacillati</taxon>
        <taxon>Bacillota</taxon>
        <taxon>Clostridia</taxon>
        <taxon>Peptostreptococcales</taxon>
        <taxon>Natronincolaceae</taxon>
        <taxon>Alkaliphilus</taxon>
    </lineage>
</organism>
<evidence type="ECO:0000313" key="1">
    <source>
        <dbReference type="EMBL" id="SCZ07283.1"/>
    </source>
</evidence>
<dbReference type="Proteomes" id="UP000198636">
    <property type="component" value="Unassembled WGS sequence"/>
</dbReference>
<dbReference type="InterPro" id="IPR001451">
    <property type="entry name" value="Hexapep"/>
</dbReference>
<dbReference type="STRING" id="1120976.SAMN03080606_04013"/>
<dbReference type="Gene3D" id="2.160.10.10">
    <property type="entry name" value="Hexapeptide repeat proteins"/>
    <property type="match status" value="1"/>
</dbReference>
<dbReference type="PANTHER" id="PTHR13061">
    <property type="entry name" value="DYNACTIN SUBUNIT P25"/>
    <property type="match status" value="1"/>
</dbReference>
<dbReference type="InterPro" id="IPR050484">
    <property type="entry name" value="Transf_Hexapept/Carb_Anhydrase"/>
</dbReference>
<keyword evidence="2" id="KW-1185">Reference proteome</keyword>
<dbReference type="SUPFAM" id="SSF51161">
    <property type="entry name" value="Trimeric LpxA-like enzymes"/>
    <property type="match status" value="1"/>
</dbReference>
<dbReference type="EMBL" id="FMUS01000037">
    <property type="protein sequence ID" value="SCZ07283.1"/>
    <property type="molecule type" value="Genomic_DNA"/>
</dbReference>
<accession>A0A1G5L2V5</accession>
<dbReference type="InterPro" id="IPR047324">
    <property type="entry name" value="LbH_gamma_CA-like"/>
</dbReference>
<evidence type="ECO:0000313" key="2">
    <source>
        <dbReference type="Proteomes" id="UP000198636"/>
    </source>
</evidence>
<name>A0A1G5L2V5_9FIRM</name>
<dbReference type="PANTHER" id="PTHR13061:SF29">
    <property type="entry name" value="GAMMA CARBONIC ANHYDRASE-LIKE 1, MITOCHONDRIAL-RELATED"/>
    <property type="match status" value="1"/>
</dbReference>
<dbReference type="AlphaFoldDB" id="A0A1G5L2V5"/>
<protein>
    <submittedName>
        <fullName evidence="1">Carbonic anhydrase or acetyltransferase, isoleucine patch superfamily</fullName>
    </submittedName>
</protein>
<dbReference type="InterPro" id="IPR011004">
    <property type="entry name" value="Trimer_LpxA-like_sf"/>
</dbReference>
<dbReference type="Pfam" id="PF00132">
    <property type="entry name" value="Hexapep"/>
    <property type="match status" value="2"/>
</dbReference>
<reference evidence="1 2" key="1">
    <citation type="submission" date="2016-10" db="EMBL/GenBank/DDBJ databases">
        <authorList>
            <person name="de Groot N.N."/>
        </authorList>
    </citation>
    <scope>NUCLEOTIDE SEQUENCE [LARGE SCALE GENOMIC DNA]</scope>
    <source>
        <strain evidence="1 2">DSM 18978</strain>
    </source>
</reference>
<dbReference type="RefSeq" id="WP_091547242.1">
    <property type="nucleotide sequence ID" value="NZ_FMUS01000037.1"/>
</dbReference>
<dbReference type="OrthoDB" id="9803036at2"/>